<dbReference type="Proteomes" id="UP001300261">
    <property type="component" value="Unassembled WGS sequence"/>
</dbReference>
<dbReference type="InterPro" id="IPR058788">
    <property type="entry name" value="ApnL_N"/>
</dbReference>
<evidence type="ECO:0000313" key="4">
    <source>
        <dbReference type="EMBL" id="MCX2721578.1"/>
    </source>
</evidence>
<organism evidence="4 5">
    <name type="scientific">Roseibium salinum</name>
    <dbReference type="NCBI Taxonomy" id="1604349"/>
    <lineage>
        <taxon>Bacteria</taxon>
        <taxon>Pseudomonadati</taxon>
        <taxon>Pseudomonadota</taxon>
        <taxon>Alphaproteobacteria</taxon>
        <taxon>Hyphomicrobiales</taxon>
        <taxon>Stappiaceae</taxon>
        <taxon>Roseibium</taxon>
    </lineage>
</organism>
<name>A0ABT3QXB3_9HYPH</name>
<dbReference type="EMBL" id="JAPEVI010000002">
    <property type="protein sequence ID" value="MCX2721578.1"/>
    <property type="molecule type" value="Genomic_DNA"/>
</dbReference>
<proteinExistence type="predicted"/>
<sequence>MTRTDATRLFGTQQPPVQGRVLRAGPLEARLENGNLRYIRYDGHEVLRAISYVVRDRNWGTLTPKISRLGIEETRSGFHVTYLAGYSNDGADLTVETRIQGASSGRLTFTARAVAGQDFETNRCGFTVLHPINGLAGAPVTVEHCDGSVEETVFPELIEPWQPFKSIRALTHAPAAHLKACCRMEGDDFEMEDQRNWSDASFKTYVRPLELPWPYVVPASSELTQAVDLQIEVTGSARAAGRIGRSDALSPVDITVNGPTGATFPRIGLLVNPEDVAQALGSVGLLSDIGPQAILCHFDPTASHGVEDLRAFRELQQAFPAAFDLEYVVACEGDLDAEFARLAEMIAESGLEPASLAVCPSVDRQSTPPGSSWPDCPPLENIYQAARKAFPRTVLGGGMFSYFTELNRKRPPTGLLDFVTHATNPIVHAADDESVMETLETLPHITRSARAIIRADMPYRLGPTTIGMRQNPYGARTFPNPNEERICMSSDDPRQRGLFAAAWTLGYAAAIAPAGLQQWVPSAFAGPRGVVTKSGDDLLPIGRLVKCLARLSGLPYLTCSTDDPRSVAALGVATGGQPTLLMANLTGRPVEVRHAATATLGPYEIVWP</sequence>
<dbReference type="RefSeq" id="WP_265961271.1">
    <property type="nucleotide sequence ID" value="NZ_JAPEVI010000002.1"/>
</dbReference>
<evidence type="ECO:0000259" key="1">
    <source>
        <dbReference type="Pfam" id="PF25837"/>
    </source>
</evidence>
<keyword evidence="5" id="KW-1185">Reference proteome</keyword>
<evidence type="ECO:0000259" key="2">
    <source>
        <dbReference type="Pfam" id="PF25838"/>
    </source>
</evidence>
<dbReference type="InterPro" id="IPR058787">
    <property type="entry name" value="ApnL_M"/>
</dbReference>
<gene>
    <name evidence="4" type="ORF">ON753_04030</name>
</gene>
<dbReference type="Pfam" id="PF25837">
    <property type="entry name" value="Apionate_lact_N"/>
    <property type="match status" value="1"/>
</dbReference>
<evidence type="ECO:0000313" key="5">
    <source>
        <dbReference type="Proteomes" id="UP001300261"/>
    </source>
</evidence>
<feature type="domain" description="D-apionate lactonase TIM barrel" evidence="2">
    <location>
        <begin position="267"/>
        <end position="553"/>
    </location>
</feature>
<feature type="domain" description="D-apionate lactonase C-terminal" evidence="3">
    <location>
        <begin position="564"/>
        <end position="607"/>
    </location>
</feature>
<comment type="caution">
    <text evidence="4">The sequence shown here is derived from an EMBL/GenBank/DDBJ whole genome shotgun (WGS) entry which is preliminary data.</text>
</comment>
<feature type="domain" description="D-apionate lactonase N-terminal" evidence="1">
    <location>
        <begin position="8"/>
        <end position="232"/>
    </location>
</feature>
<dbReference type="Pfam" id="PF25839">
    <property type="entry name" value="Apionate_lact_C"/>
    <property type="match status" value="1"/>
</dbReference>
<accession>A0ABT3QXB3</accession>
<dbReference type="InterPro" id="IPR058789">
    <property type="entry name" value="ApnL_C"/>
</dbReference>
<dbReference type="Pfam" id="PF25838">
    <property type="entry name" value="Apionate_lact_M"/>
    <property type="match status" value="1"/>
</dbReference>
<reference evidence="4 5" key="1">
    <citation type="journal article" date="2016" name="Int. J. Syst. Evol. Microbiol.">
        <title>Labrenzia salina sp. nov., isolated from the rhizosphere of the halophyte Arthrocnemum macrostachyum.</title>
        <authorList>
            <person name="Camacho M."/>
            <person name="Redondo-Gomez S."/>
            <person name="Rodriguez-Llorente I."/>
            <person name="Rohde M."/>
            <person name="Sproer C."/>
            <person name="Schumann P."/>
            <person name="Klenk H.P."/>
            <person name="Montero-Calasanz M.D.C."/>
        </authorList>
    </citation>
    <scope>NUCLEOTIDE SEQUENCE [LARGE SCALE GENOMIC DNA]</scope>
    <source>
        <strain evidence="4 5">DSM 29163</strain>
    </source>
</reference>
<evidence type="ECO:0000259" key="3">
    <source>
        <dbReference type="Pfam" id="PF25839"/>
    </source>
</evidence>
<protein>
    <submittedName>
        <fullName evidence="4">Uncharacterized protein</fullName>
    </submittedName>
</protein>